<keyword evidence="3" id="KW-1185">Reference proteome</keyword>
<dbReference type="InterPro" id="IPR041561">
    <property type="entry name" value="PglD_N"/>
</dbReference>
<evidence type="ECO:0000313" key="2">
    <source>
        <dbReference type="EMBL" id="SEM29545.1"/>
    </source>
</evidence>
<organism evidence="2 3">
    <name type="scientific">Chryseobacterium taichungense</name>
    <dbReference type="NCBI Taxonomy" id="295069"/>
    <lineage>
        <taxon>Bacteria</taxon>
        <taxon>Pseudomonadati</taxon>
        <taxon>Bacteroidota</taxon>
        <taxon>Flavobacteriia</taxon>
        <taxon>Flavobacteriales</taxon>
        <taxon>Weeksellaceae</taxon>
        <taxon>Chryseobacterium group</taxon>
        <taxon>Chryseobacterium</taxon>
    </lineage>
</organism>
<dbReference type="EMBL" id="FOBV01000002">
    <property type="protein sequence ID" value="SEM29545.1"/>
    <property type="molecule type" value="Genomic_DNA"/>
</dbReference>
<dbReference type="AlphaFoldDB" id="A0A1H7X7A4"/>
<dbReference type="RefSeq" id="WP_177175239.1">
    <property type="nucleotide sequence ID" value="NZ_FOBV01000002.1"/>
</dbReference>
<evidence type="ECO:0000259" key="1">
    <source>
        <dbReference type="Pfam" id="PF17836"/>
    </source>
</evidence>
<dbReference type="Pfam" id="PF17836">
    <property type="entry name" value="PglD_N"/>
    <property type="match status" value="1"/>
</dbReference>
<protein>
    <recommendedName>
        <fullName evidence="1">PglD N-terminal domain-containing protein</fullName>
    </recommendedName>
</protein>
<sequence length="48" mass="5226">MYLYGAVGHGKVVAEIGEESGYNTEACIDTNYLKMTTELYSTSQSAKT</sequence>
<accession>A0A1H7X7A4</accession>
<dbReference type="STRING" id="295069.SAMN05421856_102250"/>
<name>A0A1H7X7A4_9FLAO</name>
<evidence type="ECO:0000313" key="3">
    <source>
        <dbReference type="Proteomes" id="UP000199450"/>
    </source>
</evidence>
<reference evidence="3" key="1">
    <citation type="submission" date="2016-10" db="EMBL/GenBank/DDBJ databases">
        <authorList>
            <person name="Varghese N."/>
            <person name="Submissions S."/>
        </authorList>
    </citation>
    <scope>NUCLEOTIDE SEQUENCE [LARGE SCALE GENOMIC DNA]</scope>
    <source>
        <strain evidence="3">DSM 17453</strain>
    </source>
</reference>
<gene>
    <name evidence="2" type="ORF">SAMN05421856_102250</name>
</gene>
<dbReference type="Proteomes" id="UP000199450">
    <property type="component" value="Unassembled WGS sequence"/>
</dbReference>
<dbReference type="Gene3D" id="3.40.50.20">
    <property type="match status" value="1"/>
</dbReference>
<feature type="domain" description="PglD N-terminal" evidence="1">
    <location>
        <begin position="2"/>
        <end position="36"/>
    </location>
</feature>
<proteinExistence type="predicted"/>